<dbReference type="InterPro" id="IPR016177">
    <property type="entry name" value="DNA-bd_dom_sf"/>
</dbReference>
<dbReference type="SMART" id="SM00380">
    <property type="entry name" value="AP2"/>
    <property type="match status" value="1"/>
</dbReference>
<proteinExistence type="predicted"/>
<protein>
    <recommendedName>
        <fullName evidence="7">AP2/ERF domain-containing protein</fullName>
    </recommendedName>
</protein>
<evidence type="ECO:0000256" key="1">
    <source>
        <dbReference type="ARBA" id="ARBA00004123"/>
    </source>
</evidence>
<dbReference type="PRINTS" id="PR00367">
    <property type="entry name" value="ETHRSPELEMNT"/>
</dbReference>
<accession>A0ABP0Y3M4</accession>
<reference evidence="8 9" key="1">
    <citation type="submission" date="2024-03" db="EMBL/GenBank/DDBJ databases">
        <authorList>
            <person name="Gkanogiannis A."/>
            <person name="Becerra Lopez-Lavalle L."/>
        </authorList>
    </citation>
    <scope>NUCLEOTIDE SEQUENCE [LARGE SCALE GENOMIC DNA]</scope>
</reference>
<feature type="domain" description="AP2/ERF" evidence="7">
    <location>
        <begin position="83"/>
        <end position="140"/>
    </location>
</feature>
<gene>
    <name evidence="8" type="ORF">CITCOLO1_LOCUS5481</name>
</gene>
<dbReference type="PANTHER" id="PTHR31194">
    <property type="entry name" value="SHN SHINE , DNA BINDING / TRANSCRIPTION FACTOR"/>
    <property type="match status" value="1"/>
</dbReference>
<evidence type="ECO:0000313" key="8">
    <source>
        <dbReference type="EMBL" id="CAK9313746.1"/>
    </source>
</evidence>
<evidence type="ECO:0000259" key="7">
    <source>
        <dbReference type="PROSITE" id="PS51032"/>
    </source>
</evidence>
<evidence type="ECO:0000256" key="4">
    <source>
        <dbReference type="ARBA" id="ARBA00023163"/>
    </source>
</evidence>
<dbReference type="EMBL" id="OZ021745">
    <property type="protein sequence ID" value="CAK9313746.1"/>
    <property type="molecule type" value="Genomic_DNA"/>
</dbReference>
<dbReference type="InterPro" id="IPR001471">
    <property type="entry name" value="AP2/ERF_dom"/>
</dbReference>
<dbReference type="Gene3D" id="3.30.730.10">
    <property type="entry name" value="AP2/ERF domain"/>
    <property type="match status" value="1"/>
</dbReference>
<feature type="compositionally biased region" description="Basic residues" evidence="6">
    <location>
        <begin position="1"/>
        <end position="12"/>
    </location>
</feature>
<dbReference type="PANTHER" id="PTHR31194:SF218">
    <property type="entry name" value="AP2_ERF DOMAIN-CONTAINING PROTEIN"/>
    <property type="match status" value="1"/>
</dbReference>
<name>A0ABP0Y3M4_9ROSI</name>
<evidence type="ECO:0000256" key="5">
    <source>
        <dbReference type="ARBA" id="ARBA00023242"/>
    </source>
</evidence>
<keyword evidence="3" id="KW-0238">DNA-binding</keyword>
<comment type="subcellular location">
    <subcellularLocation>
        <location evidence="1">Nucleus</location>
    </subcellularLocation>
</comment>
<sequence>MSAAHSRFKFRERRSVTGMSLPPDSPAPRIVRIFVTDSDATDTSSSDDDDDAELVRLVCRHINEIRLHDSTHSKLKQVEPNKKFRGVRRRPWGKFAAEIRDPIKRTRIWLGTFDSPEEAAIVYDQAAIRFRGPDALTNIVKPPQRNPPPEEVCDSSMEIVDDHATVSRRGMRCSPTSVLRDHDCCAAAEMFGDEMEFMDNYYRPPRIFLEETSFPETAMFCGGLCDGAVDLDGNFGSCKWDVGTYFE</sequence>
<dbReference type="InterPro" id="IPR036955">
    <property type="entry name" value="AP2/ERF_dom_sf"/>
</dbReference>
<dbReference type="PROSITE" id="PS51032">
    <property type="entry name" value="AP2_ERF"/>
    <property type="match status" value="1"/>
</dbReference>
<evidence type="ECO:0000313" key="9">
    <source>
        <dbReference type="Proteomes" id="UP001642487"/>
    </source>
</evidence>
<dbReference type="Pfam" id="PF00847">
    <property type="entry name" value="AP2"/>
    <property type="match status" value="1"/>
</dbReference>
<organism evidence="8 9">
    <name type="scientific">Citrullus colocynthis</name>
    <name type="common">colocynth</name>
    <dbReference type="NCBI Taxonomy" id="252529"/>
    <lineage>
        <taxon>Eukaryota</taxon>
        <taxon>Viridiplantae</taxon>
        <taxon>Streptophyta</taxon>
        <taxon>Embryophyta</taxon>
        <taxon>Tracheophyta</taxon>
        <taxon>Spermatophyta</taxon>
        <taxon>Magnoliopsida</taxon>
        <taxon>eudicotyledons</taxon>
        <taxon>Gunneridae</taxon>
        <taxon>Pentapetalae</taxon>
        <taxon>rosids</taxon>
        <taxon>fabids</taxon>
        <taxon>Cucurbitales</taxon>
        <taxon>Cucurbitaceae</taxon>
        <taxon>Benincaseae</taxon>
        <taxon>Citrullus</taxon>
    </lineage>
</organism>
<dbReference type="SUPFAM" id="SSF54171">
    <property type="entry name" value="DNA-binding domain"/>
    <property type="match status" value="1"/>
</dbReference>
<evidence type="ECO:0000256" key="6">
    <source>
        <dbReference type="SAM" id="MobiDB-lite"/>
    </source>
</evidence>
<keyword evidence="9" id="KW-1185">Reference proteome</keyword>
<keyword evidence="2" id="KW-0805">Transcription regulation</keyword>
<dbReference type="CDD" id="cd00018">
    <property type="entry name" value="AP2"/>
    <property type="match status" value="1"/>
</dbReference>
<evidence type="ECO:0000256" key="2">
    <source>
        <dbReference type="ARBA" id="ARBA00023015"/>
    </source>
</evidence>
<evidence type="ECO:0000256" key="3">
    <source>
        <dbReference type="ARBA" id="ARBA00023125"/>
    </source>
</evidence>
<dbReference type="Proteomes" id="UP001642487">
    <property type="component" value="Chromosome 11"/>
</dbReference>
<keyword evidence="5" id="KW-0539">Nucleus</keyword>
<keyword evidence="4" id="KW-0804">Transcription</keyword>
<dbReference type="InterPro" id="IPR050913">
    <property type="entry name" value="AP2/ERF_ERF"/>
</dbReference>
<feature type="region of interest" description="Disordered" evidence="6">
    <location>
        <begin position="1"/>
        <end position="24"/>
    </location>
</feature>